<dbReference type="InterPro" id="IPR000620">
    <property type="entry name" value="EamA_dom"/>
</dbReference>
<feature type="domain" description="EamA" evidence="6">
    <location>
        <begin position="141"/>
        <end position="283"/>
    </location>
</feature>
<feature type="transmembrane region" description="Helical" evidence="5">
    <location>
        <begin position="7"/>
        <end position="27"/>
    </location>
</feature>
<feature type="transmembrane region" description="Helical" evidence="5">
    <location>
        <begin position="267"/>
        <end position="285"/>
    </location>
</feature>
<protein>
    <submittedName>
        <fullName evidence="7">O-acetylserine/cysteine efflux transporter</fullName>
    </submittedName>
</protein>
<keyword evidence="8" id="KW-1185">Reference proteome</keyword>
<dbReference type="SUPFAM" id="SSF103481">
    <property type="entry name" value="Multidrug resistance efflux transporter EmrE"/>
    <property type="match status" value="2"/>
</dbReference>
<evidence type="ECO:0000313" key="7">
    <source>
        <dbReference type="EMBL" id="MBB6099502.1"/>
    </source>
</evidence>
<dbReference type="RefSeq" id="WP_183988252.1">
    <property type="nucleotide sequence ID" value="NZ_JACHHG010000012.1"/>
</dbReference>
<evidence type="ECO:0000256" key="3">
    <source>
        <dbReference type="ARBA" id="ARBA00022989"/>
    </source>
</evidence>
<feature type="transmembrane region" description="Helical" evidence="5">
    <location>
        <begin position="117"/>
        <end position="134"/>
    </location>
</feature>
<evidence type="ECO:0000256" key="4">
    <source>
        <dbReference type="ARBA" id="ARBA00023136"/>
    </source>
</evidence>
<feature type="transmembrane region" description="Helical" evidence="5">
    <location>
        <begin position="213"/>
        <end position="234"/>
    </location>
</feature>
<feature type="transmembrane region" description="Helical" evidence="5">
    <location>
        <begin position="140"/>
        <end position="159"/>
    </location>
</feature>
<organism evidence="7 8">
    <name type="scientific">Deinobacterium chartae</name>
    <dbReference type="NCBI Taxonomy" id="521158"/>
    <lineage>
        <taxon>Bacteria</taxon>
        <taxon>Thermotogati</taxon>
        <taxon>Deinococcota</taxon>
        <taxon>Deinococci</taxon>
        <taxon>Deinococcales</taxon>
        <taxon>Deinococcaceae</taxon>
        <taxon>Deinobacterium</taxon>
    </lineage>
</organism>
<comment type="subcellular location">
    <subcellularLocation>
        <location evidence="1">Membrane</location>
        <topology evidence="1">Multi-pass membrane protein</topology>
    </subcellularLocation>
</comment>
<accession>A0A841I6H9</accession>
<feature type="transmembrane region" description="Helical" evidence="5">
    <location>
        <begin position="86"/>
        <end position="105"/>
    </location>
</feature>
<evidence type="ECO:0000256" key="1">
    <source>
        <dbReference type="ARBA" id="ARBA00004141"/>
    </source>
</evidence>
<keyword evidence="4 5" id="KW-0472">Membrane</keyword>
<name>A0A841I6H9_9DEIO</name>
<keyword evidence="2 5" id="KW-0812">Transmembrane</keyword>
<comment type="caution">
    <text evidence="7">The sequence shown here is derived from an EMBL/GenBank/DDBJ whole genome shotgun (WGS) entry which is preliminary data.</text>
</comment>
<evidence type="ECO:0000256" key="5">
    <source>
        <dbReference type="SAM" id="Phobius"/>
    </source>
</evidence>
<dbReference type="InterPro" id="IPR050638">
    <property type="entry name" value="AA-Vitamin_Transporters"/>
</dbReference>
<dbReference type="InterPro" id="IPR037185">
    <property type="entry name" value="EmrE-like"/>
</dbReference>
<dbReference type="PANTHER" id="PTHR32322">
    <property type="entry name" value="INNER MEMBRANE TRANSPORTER"/>
    <property type="match status" value="1"/>
</dbReference>
<proteinExistence type="predicted"/>
<sequence>MTPRDLLLALLVVAIWGVNFVVIKVGLHDVPPLLLVALRFVLAALPAVFFVRRPPMPFRYIVGYGLVLGVAHFGLLFWGLQNGVSAGMGSLVLQLQAFFTALLGLTLLREKVLPRQWLGMAIAFAGIAVIATIRDESVQPLGLAVLVLSAAMWGAANIISKRAGQIARFDMLSFVVWTSLIPPLPLLGLSLALEGPERIVQALTQLTPSALGAALYIAYLSTLLGFGVWTWLLSRYPASSVAPLSLLVPVFGMSSSALLLGESFGPYKLLGAALVVVGLLVNVFGDRLRPLRLRPAPQGD</sequence>
<evidence type="ECO:0000259" key="6">
    <source>
        <dbReference type="Pfam" id="PF00892"/>
    </source>
</evidence>
<dbReference type="Pfam" id="PF00892">
    <property type="entry name" value="EamA"/>
    <property type="match status" value="2"/>
</dbReference>
<dbReference type="PANTHER" id="PTHR32322:SF9">
    <property type="entry name" value="AMINO-ACID METABOLITE EFFLUX PUMP-RELATED"/>
    <property type="match status" value="1"/>
</dbReference>
<feature type="domain" description="EamA" evidence="6">
    <location>
        <begin position="6"/>
        <end position="131"/>
    </location>
</feature>
<evidence type="ECO:0000313" key="8">
    <source>
        <dbReference type="Proteomes" id="UP000569951"/>
    </source>
</evidence>
<dbReference type="Proteomes" id="UP000569951">
    <property type="component" value="Unassembled WGS sequence"/>
</dbReference>
<dbReference type="Gene3D" id="1.10.3730.20">
    <property type="match status" value="1"/>
</dbReference>
<dbReference type="EMBL" id="JACHHG010000012">
    <property type="protein sequence ID" value="MBB6099502.1"/>
    <property type="molecule type" value="Genomic_DNA"/>
</dbReference>
<reference evidence="7 8" key="1">
    <citation type="submission" date="2020-08" db="EMBL/GenBank/DDBJ databases">
        <title>Genomic Encyclopedia of Type Strains, Phase IV (KMG-IV): sequencing the most valuable type-strain genomes for metagenomic binning, comparative biology and taxonomic classification.</title>
        <authorList>
            <person name="Goeker M."/>
        </authorList>
    </citation>
    <scope>NUCLEOTIDE SEQUENCE [LARGE SCALE GENOMIC DNA]</scope>
    <source>
        <strain evidence="7 8">DSM 21458</strain>
    </source>
</reference>
<evidence type="ECO:0000256" key="2">
    <source>
        <dbReference type="ARBA" id="ARBA00022692"/>
    </source>
</evidence>
<dbReference type="GO" id="GO:0016020">
    <property type="term" value="C:membrane"/>
    <property type="evidence" value="ECO:0007669"/>
    <property type="project" value="UniProtKB-SubCell"/>
</dbReference>
<feature type="transmembrane region" description="Helical" evidence="5">
    <location>
        <begin position="58"/>
        <end position="80"/>
    </location>
</feature>
<keyword evidence="3 5" id="KW-1133">Transmembrane helix</keyword>
<gene>
    <name evidence="7" type="ORF">HNR42_002952</name>
</gene>
<feature type="transmembrane region" description="Helical" evidence="5">
    <location>
        <begin position="171"/>
        <end position="193"/>
    </location>
</feature>
<feature type="transmembrane region" description="Helical" evidence="5">
    <location>
        <begin position="33"/>
        <end position="51"/>
    </location>
</feature>
<feature type="transmembrane region" description="Helical" evidence="5">
    <location>
        <begin position="241"/>
        <end position="261"/>
    </location>
</feature>
<dbReference type="AlphaFoldDB" id="A0A841I6H9"/>